<feature type="active site" description="Nucleophile" evidence="9">
    <location>
        <position position="344"/>
    </location>
</feature>
<dbReference type="InterPro" id="IPR002579">
    <property type="entry name" value="Met_Sox_Rdtase_MsrB_dom"/>
</dbReference>
<evidence type="ECO:0000259" key="12">
    <source>
        <dbReference type="PROSITE" id="PS51790"/>
    </source>
</evidence>
<evidence type="ECO:0000256" key="8">
    <source>
        <dbReference type="ARBA" id="ARBA00048782"/>
    </source>
</evidence>
<feature type="active site" evidence="10">
    <location>
        <position position="69"/>
    </location>
</feature>
<dbReference type="Gene3D" id="3.30.1060.10">
    <property type="entry name" value="Peptide methionine sulphoxide reductase MsrA"/>
    <property type="match status" value="1"/>
</dbReference>
<dbReference type="OrthoDB" id="4174719at2"/>
<dbReference type="GO" id="GO:0033743">
    <property type="term" value="F:peptide-methionine (R)-S-oxide reductase activity"/>
    <property type="evidence" value="ECO:0007669"/>
    <property type="project" value="UniProtKB-UniRule"/>
</dbReference>
<accession>A0A1G7T7P5</accession>
<dbReference type="InterPro" id="IPR036509">
    <property type="entry name" value="Met_Sox_Rdtase_MsrA_sf"/>
</dbReference>
<dbReference type="EMBL" id="FNCK01000005">
    <property type="protein sequence ID" value="SDG31387.1"/>
    <property type="molecule type" value="Genomic_DNA"/>
</dbReference>
<comment type="function">
    <text evidence="5 10">Has an important function as a repair enzyme for proteins that have been inactivated by oxidation. Catalyzes the reversible oxidation-reduction of methionine sulfoxide in proteins to methionine.</text>
</comment>
<evidence type="ECO:0000256" key="3">
    <source>
        <dbReference type="ARBA" id="ARBA00023002"/>
    </source>
</evidence>
<proteinExistence type="inferred from homology"/>
<dbReference type="GO" id="GO:0006979">
    <property type="term" value="P:response to oxidative stress"/>
    <property type="evidence" value="ECO:0007669"/>
    <property type="project" value="InterPro"/>
</dbReference>
<keyword evidence="14" id="KW-1185">Reference proteome</keyword>
<dbReference type="GO" id="GO:0033744">
    <property type="term" value="F:L-methionine:thioredoxin-disulfide S-oxidoreductase activity"/>
    <property type="evidence" value="ECO:0007669"/>
    <property type="project" value="RHEA"/>
</dbReference>
<dbReference type="GO" id="GO:0005737">
    <property type="term" value="C:cytoplasm"/>
    <property type="evidence" value="ECO:0007669"/>
    <property type="project" value="TreeGrafter"/>
</dbReference>
<comment type="similarity">
    <text evidence="1">In the C-terminal section; belongs to the MsrB Met sulfoxide reductase family.</text>
</comment>
<dbReference type="NCBIfam" id="TIGR00401">
    <property type="entry name" value="msrA"/>
    <property type="match status" value="1"/>
</dbReference>
<evidence type="ECO:0000256" key="9">
    <source>
        <dbReference type="HAMAP-Rule" id="MF_01400"/>
    </source>
</evidence>
<dbReference type="GO" id="GO:0008113">
    <property type="term" value="F:peptide-methionine (S)-S-oxide reductase activity"/>
    <property type="evidence" value="ECO:0007669"/>
    <property type="project" value="UniProtKB-UniRule"/>
</dbReference>
<feature type="domain" description="MsrB" evidence="12">
    <location>
        <begin position="232"/>
        <end position="355"/>
    </location>
</feature>
<comment type="catalytic activity">
    <reaction evidence="6 10">
        <text>L-methionyl-[protein] + [thioredoxin]-disulfide + H2O = L-methionyl-(S)-S-oxide-[protein] + [thioredoxin]-dithiol</text>
        <dbReference type="Rhea" id="RHEA:14217"/>
        <dbReference type="Rhea" id="RHEA-COMP:10698"/>
        <dbReference type="Rhea" id="RHEA-COMP:10700"/>
        <dbReference type="Rhea" id="RHEA-COMP:12313"/>
        <dbReference type="Rhea" id="RHEA-COMP:12315"/>
        <dbReference type="ChEBI" id="CHEBI:15377"/>
        <dbReference type="ChEBI" id="CHEBI:16044"/>
        <dbReference type="ChEBI" id="CHEBI:29950"/>
        <dbReference type="ChEBI" id="CHEBI:44120"/>
        <dbReference type="ChEBI" id="CHEBI:50058"/>
        <dbReference type="EC" id="1.8.4.11"/>
    </reaction>
</comment>
<evidence type="ECO:0000313" key="13">
    <source>
        <dbReference type="EMBL" id="SDG31387.1"/>
    </source>
</evidence>
<dbReference type="InterPro" id="IPR028427">
    <property type="entry name" value="Met_Sox_Rdtase_MsrB"/>
</dbReference>
<evidence type="ECO:0000256" key="11">
    <source>
        <dbReference type="SAM" id="SignalP"/>
    </source>
</evidence>
<dbReference type="SUPFAM" id="SSF51316">
    <property type="entry name" value="Mss4-like"/>
    <property type="match status" value="1"/>
</dbReference>
<dbReference type="PROSITE" id="PS51257">
    <property type="entry name" value="PROKAR_LIPOPROTEIN"/>
    <property type="match status" value="1"/>
</dbReference>
<dbReference type="HAMAP" id="MF_01400">
    <property type="entry name" value="MsrB"/>
    <property type="match status" value="1"/>
</dbReference>
<evidence type="ECO:0000313" key="14">
    <source>
        <dbReference type="Proteomes" id="UP000199708"/>
    </source>
</evidence>
<dbReference type="PROSITE" id="PS51790">
    <property type="entry name" value="MSRB"/>
    <property type="match status" value="1"/>
</dbReference>
<organism evidence="13 14">
    <name type="scientific">Facklamia miroungae</name>
    <dbReference type="NCBI Taxonomy" id="120956"/>
    <lineage>
        <taxon>Bacteria</taxon>
        <taxon>Bacillati</taxon>
        <taxon>Bacillota</taxon>
        <taxon>Bacilli</taxon>
        <taxon>Lactobacillales</taxon>
        <taxon>Aerococcaceae</taxon>
        <taxon>Facklamia</taxon>
    </lineage>
</organism>
<dbReference type="AlphaFoldDB" id="A0A1G7T7P5"/>
<evidence type="ECO:0000256" key="4">
    <source>
        <dbReference type="ARBA" id="ARBA00023268"/>
    </source>
</evidence>
<evidence type="ECO:0000256" key="7">
    <source>
        <dbReference type="ARBA" id="ARBA00048488"/>
    </source>
</evidence>
<dbReference type="Gene3D" id="2.170.150.20">
    <property type="entry name" value="Peptide methionine sulfoxide reductase"/>
    <property type="match status" value="1"/>
</dbReference>
<evidence type="ECO:0000256" key="2">
    <source>
        <dbReference type="ARBA" id="ARBA00011017"/>
    </source>
</evidence>
<dbReference type="FunFam" id="2.170.150.20:FF:000003">
    <property type="entry name" value="Peptide methionine sulfoxide reductase MsrB"/>
    <property type="match status" value="1"/>
</dbReference>
<gene>
    <name evidence="9" type="primary">msrB</name>
    <name evidence="10" type="synonym">msrA</name>
    <name evidence="13" type="ORF">SAMN05421791_10532</name>
</gene>
<evidence type="ECO:0000256" key="5">
    <source>
        <dbReference type="ARBA" id="ARBA00024679"/>
    </source>
</evidence>
<dbReference type="NCBIfam" id="TIGR00357">
    <property type="entry name" value="peptide-methionine (R)-S-oxide reductase MsrB"/>
    <property type="match status" value="1"/>
</dbReference>
<evidence type="ECO:0000256" key="6">
    <source>
        <dbReference type="ARBA" id="ARBA00047806"/>
    </source>
</evidence>
<dbReference type="Proteomes" id="UP000199708">
    <property type="component" value="Unassembled WGS sequence"/>
</dbReference>
<dbReference type="PANTHER" id="PTHR10173:SF59">
    <property type="entry name" value="PEPTIDE METHIONINE SULFOXIDE REDUCTASE MSRA_MSRB"/>
    <property type="match status" value="1"/>
</dbReference>
<dbReference type="FunFam" id="3.30.1060.10:FF:000007">
    <property type="entry name" value="Peptide methionine sulfoxide reductase msrA/msrB"/>
    <property type="match status" value="1"/>
</dbReference>
<dbReference type="EC" id="1.8.4.12" evidence="9"/>
<comment type="catalytic activity">
    <reaction evidence="7 9">
        <text>L-methionyl-[protein] + [thioredoxin]-disulfide + H2O = L-methionyl-(R)-S-oxide-[protein] + [thioredoxin]-dithiol</text>
        <dbReference type="Rhea" id="RHEA:24164"/>
        <dbReference type="Rhea" id="RHEA-COMP:10698"/>
        <dbReference type="Rhea" id="RHEA-COMP:10700"/>
        <dbReference type="Rhea" id="RHEA-COMP:12313"/>
        <dbReference type="Rhea" id="RHEA-COMP:12314"/>
        <dbReference type="ChEBI" id="CHEBI:15377"/>
        <dbReference type="ChEBI" id="CHEBI:16044"/>
        <dbReference type="ChEBI" id="CHEBI:29950"/>
        <dbReference type="ChEBI" id="CHEBI:45764"/>
        <dbReference type="ChEBI" id="CHEBI:50058"/>
        <dbReference type="EC" id="1.8.4.12"/>
    </reaction>
</comment>
<dbReference type="RefSeq" id="WP_090289947.1">
    <property type="nucleotide sequence ID" value="NZ_FNCK01000005.1"/>
</dbReference>
<comment type="similarity">
    <text evidence="10">Belongs to the MsrA Met sulfoxide reductase family.</text>
</comment>
<dbReference type="InterPro" id="IPR002569">
    <property type="entry name" value="Met_Sox_Rdtase_MsrA_dom"/>
</dbReference>
<dbReference type="Pfam" id="PF01641">
    <property type="entry name" value="SelR"/>
    <property type="match status" value="1"/>
</dbReference>
<reference evidence="13 14" key="1">
    <citation type="submission" date="2016-10" db="EMBL/GenBank/DDBJ databases">
        <authorList>
            <person name="de Groot N.N."/>
        </authorList>
    </citation>
    <scope>NUCLEOTIDE SEQUENCE [LARGE SCALE GENOMIC DNA]</scope>
    <source>
        <strain evidence="13 14">ATCC BAA-466</strain>
    </source>
</reference>
<dbReference type="Pfam" id="PF01625">
    <property type="entry name" value="PMSR"/>
    <property type="match status" value="1"/>
</dbReference>
<name>A0A1G7T7P5_9LACT</name>
<comment type="caution">
    <text evidence="9">Lacks conserved residue(s) required for the propagation of feature annotation.</text>
</comment>
<dbReference type="GO" id="GO:0030091">
    <property type="term" value="P:protein repair"/>
    <property type="evidence" value="ECO:0007669"/>
    <property type="project" value="InterPro"/>
</dbReference>
<keyword evidence="4" id="KW-0511">Multifunctional enzyme</keyword>
<dbReference type="EC" id="1.8.4.11" evidence="10"/>
<evidence type="ECO:0000256" key="10">
    <source>
        <dbReference type="HAMAP-Rule" id="MF_01401"/>
    </source>
</evidence>
<dbReference type="SUPFAM" id="SSF55068">
    <property type="entry name" value="Peptide methionine sulfoxide reductase"/>
    <property type="match status" value="1"/>
</dbReference>
<protein>
    <recommendedName>
        <fullName evidence="9 10">Multifunctional fusion protein</fullName>
    </recommendedName>
    <domain>
        <recommendedName>
            <fullName evidence="10">Peptide methionine sulfoxide reductase MsrA</fullName>
            <shortName evidence="10">Protein-methionine-S-oxide reductase</shortName>
            <ecNumber evidence="10">1.8.4.11</ecNumber>
        </recommendedName>
        <alternativeName>
            <fullName evidence="10">Peptide-methionine (S)-S-oxide reductase</fullName>
            <shortName evidence="10">Peptide Met(O) reductase</shortName>
        </alternativeName>
    </domain>
    <domain>
        <recommendedName>
            <fullName evidence="9">Peptide methionine sulfoxide reductase MsrB</fullName>
            <ecNumber evidence="9">1.8.4.12</ecNumber>
        </recommendedName>
        <alternativeName>
            <fullName evidence="9">Peptide-methionine (R)-S-oxide reductase</fullName>
        </alternativeName>
    </domain>
</protein>
<keyword evidence="3 9" id="KW-0560">Oxidoreductase</keyword>
<comment type="similarity">
    <text evidence="9">Belongs to the MsrB Met sulfoxide reductase family.</text>
</comment>
<sequence>MKKILILLGFCLVLVACSHAGSSSKLADDRIDKIDALLDKEKRQTLSNPNKEIDYSSAELKKIYLAGGCFWGIEAYMEKIYGVADAVSGYANGKKKEVTYEEVIKGSGHAETVEVTYDPERISLEGLLDYYLKVVDPTSENRQGNDRGIQYRTGIYYIEDQDQAIIEGRLTKEQAKYKQPIRIEVKGLEAFYPAEEYHQDYLQKNPNGYCHIDLTQANEPLIDVKLYPKPTDQELKAKLTTIQYQVTQKNDTESSFSNEYWDNKEPGLYVDVATGEPLFSSKDKFDSGCGWPSFSKPIAKEVVTYLEDLSYNMNRIEVRSRSGNSHLGHVFEDGPEELGGLRYCINSAAIEFIPLEDMTTAGYEYLINYVK</sequence>
<feature type="chain" id="PRO_5039229855" description="Multifunctional fusion protein" evidence="11">
    <location>
        <begin position="21"/>
        <end position="371"/>
    </location>
</feature>
<dbReference type="HAMAP" id="MF_01401">
    <property type="entry name" value="MsrA"/>
    <property type="match status" value="1"/>
</dbReference>
<evidence type="ECO:0000256" key="1">
    <source>
        <dbReference type="ARBA" id="ARBA00008076"/>
    </source>
</evidence>
<dbReference type="STRING" id="120956.SAMN05421791_10532"/>
<dbReference type="InterPro" id="IPR011057">
    <property type="entry name" value="Mss4-like_sf"/>
</dbReference>
<dbReference type="PANTHER" id="PTHR10173">
    <property type="entry name" value="METHIONINE SULFOXIDE REDUCTASE"/>
    <property type="match status" value="1"/>
</dbReference>
<comment type="catalytic activity">
    <reaction evidence="8 10">
        <text>[thioredoxin]-disulfide + L-methionine + H2O = L-methionine (S)-S-oxide + [thioredoxin]-dithiol</text>
        <dbReference type="Rhea" id="RHEA:19993"/>
        <dbReference type="Rhea" id="RHEA-COMP:10698"/>
        <dbReference type="Rhea" id="RHEA-COMP:10700"/>
        <dbReference type="ChEBI" id="CHEBI:15377"/>
        <dbReference type="ChEBI" id="CHEBI:29950"/>
        <dbReference type="ChEBI" id="CHEBI:50058"/>
        <dbReference type="ChEBI" id="CHEBI:57844"/>
        <dbReference type="ChEBI" id="CHEBI:58772"/>
        <dbReference type="EC" id="1.8.4.11"/>
    </reaction>
</comment>
<keyword evidence="11" id="KW-0732">Signal</keyword>
<comment type="similarity">
    <text evidence="2">In the N-terminal section; belongs to the MsrA Met sulfoxide reductase family.</text>
</comment>
<feature type="signal peptide" evidence="11">
    <location>
        <begin position="1"/>
        <end position="20"/>
    </location>
</feature>